<proteinExistence type="predicted"/>
<dbReference type="AlphaFoldDB" id="A0A7J6VBM9"/>
<dbReference type="EMBL" id="JABWDY010035157">
    <property type="protein sequence ID" value="KAF5182157.1"/>
    <property type="molecule type" value="Genomic_DNA"/>
</dbReference>
<keyword evidence="2" id="KW-1185">Reference proteome</keyword>
<name>A0A7J6VBM9_THATH</name>
<evidence type="ECO:0000313" key="2">
    <source>
        <dbReference type="Proteomes" id="UP000554482"/>
    </source>
</evidence>
<comment type="caution">
    <text evidence="1">The sequence shown here is derived from an EMBL/GenBank/DDBJ whole genome shotgun (WGS) entry which is preliminary data.</text>
</comment>
<sequence length="78" mass="8802">MWNELMAAGHSESFLFSPSGDQTEKANVKLGKLKSMRYSLKKGEVISHICSRKSDTTMCDCTRHYFHCITRVVSCLNG</sequence>
<protein>
    <submittedName>
        <fullName evidence="1">Uncharacterized protein</fullName>
    </submittedName>
</protein>
<reference evidence="1 2" key="1">
    <citation type="submission" date="2020-06" db="EMBL/GenBank/DDBJ databases">
        <title>Transcriptomic and genomic resources for Thalictrum thalictroides and T. hernandezii: Facilitating candidate gene discovery in an emerging model plant lineage.</title>
        <authorList>
            <person name="Arias T."/>
            <person name="Riano-Pachon D.M."/>
            <person name="Di Stilio V.S."/>
        </authorList>
    </citation>
    <scope>NUCLEOTIDE SEQUENCE [LARGE SCALE GENOMIC DNA]</scope>
    <source>
        <strain evidence="2">cv. WT478/WT964</strain>
        <tissue evidence="1">Leaves</tissue>
    </source>
</reference>
<dbReference type="Proteomes" id="UP000554482">
    <property type="component" value="Unassembled WGS sequence"/>
</dbReference>
<organism evidence="1 2">
    <name type="scientific">Thalictrum thalictroides</name>
    <name type="common">Rue-anemone</name>
    <name type="synonym">Anemone thalictroides</name>
    <dbReference type="NCBI Taxonomy" id="46969"/>
    <lineage>
        <taxon>Eukaryota</taxon>
        <taxon>Viridiplantae</taxon>
        <taxon>Streptophyta</taxon>
        <taxon>Embryophyta</taxon>
        <taxon>Tracheophyta</taxon>
        <taxon>Spermatophyta</taxon>
        <taxon>Magnoliopsida</taxon>
        <taxon>Ranunculales</taxon>
        <taxon>Ranunculaceae</taxon>
        <taxon>Thalictroideae</taxon>
        <taxon>Thalictrum</taxon>
    </lineage>
</organism>
<gene>
    <name evidence="1" type="ORF">FRX31_028251</name>
</gene>
<evidence type="ECO:0000313" key="1">
    <source>
        <dbReference type="EMBL" id="KAF5182157.1"/>
    </source>
</evidence>
<accession>A0A7J6VBM9</accession>